<proteinExistence type="predicted"/>
<protein>
    <submittedName>
        <fullName evidence="2">Uncharacterized protein</fullName>
    </submittedName>
</protein>
<comment type="caution">
    <text evidence="2">The sequence shown here is derived from an EMBL/GenBank/DDBJ whole genome shotgun (WGS) entry which is preliminary data.</text>
</comment>
<name>A0A8S9U3C6_PHYIN</name>
<sequence>MLFLLKEAGTRPDPMAAKDLFDLDLETIQNTQSELFEMLSVLVGESQTQIKTEAKPAAGLLRHLSRGHGPDPGTVGRGAAAVSTETCGKGGRRGGVANAGRPTLGKSKQTADAF</sequence>
<dbReference type="AlphaFoldDB" id="A0A8S9U3C6"/>
<reference evidence="2" key="1">
    <citation type="submission" date="2020-03" db="EMBL/GenBank/DDBJ databases">
        <title>Hybrid Assembly of Korean Phytophthora infestans isolates.</title>
        <authorList>
            <person name="Prokchorchik M."/>
            <person name="Lee Y."/>
            <person name="Seo J."/>
            <person name="Cho J.-H."/>
            <person name="Park Y.-E."/>
            <person name="Jang D.-C."/>
            <person name="Im J.-S."/>
            <person name="Choi J.-G."/>
            <person name="Park H.-J."/>
            <person name="Lee G.-B."/>
            <person name="Lee Y.-G."/>
            <person name="Hong S.-Y."/>
            <person name="Cho K."/>
            <person name="Sohn K.H."/>
        </authorList>
    </citation>
    <scope>NUCLEOTIDE SEQUENCE</scope>
    <source>
        <strain evidence="2">KR_2_A2</strain>
    </source>
</reference>
<dbReference type="Proteomes" id="UP000704712">
    <property type="component" value="Unassembled WGS sequence"/>
</dbReference>
<feature type="region of interest" description="Disordered" evidence="1">
    <location>
        <begin position="62"/>
        <end position="114"/>
    </location>
</feature>
<evidence type="ECO:0000313" key="2">
    <source>
        <dbReference type="EMBL" id="KAF4135481.1"/>
    </source>
</evidence>
<dbReference type="EMBL" id="JAACNO010002154">
    <property type="protein sequence ID" value="KAF4135481.1"/>
    <property type="molecule type" value="Genomic_DNA"/>
</dbReference>
<gene>
    <name evidence="2" type="ORF">GN958_ATG15363</name>
</gene>
<accession>A0A8S9U3C6</accession>
<evidence type="ECO:0000256" key="1">
    <source>
        <dbReference type="SAM" id="MobiDB-lite"/>
    </source>
</evidence>
<evidence type="ECO:0000313" key="3">
    <source>
        <dbReference type="Proteomes" id="UP000704712"/>
    </source>
</evidence>
<organism evidence="2 3">
    <name type="scientific">Phytophthora infestans</name>
    <name type="common">Potato late blight agent</name>
    <name type="synonym">Botrytis infestans</name>
    <dbReference type="NCBI Taxonomy" id="4787"/>
    <lineage>
        <taxon>Eukaryota</taxon>
        <taxon>Sar</taxon>
        <taxon>Stramenopiles</taxon>
        <taxon>Oomycota</taxon>
        <taxon>Peronosporomycetes</taxon>
        <taxon>Peronosporales</taxon>
        <taxon>Peronosporaceae</taxon>
        <taxon>Phytophthora</taxon>
    </lineage>
</organism>